<dbReference type="RefSeq" id="WP_183705437.1">
    <property type="nucleotide sequence ID" value="NZ_JACHFE010000008.1"/>
</dbReference>
<evidence type="ECO:0000313" key="2">
    <source>
        <dbReference type="Proteomes" id="UP000591735"/>
    </source>
</evidence>
<proteinExistence type="predicted"/>
<keyword evidence="2" id="KW-1185">Reference proteome</keyword>
<dbReference type="Proteomes" id="UP000591735">
    <property type="component" value="Unassembled WGS sequence"/>
</dbReference>
<accession>A0A840UB28</accession>
<evidence type="ECO:0000313" key="1">
    <source>
        <dbReference type="EMBL" id="MBB5322339.1"/>
    </source>
</evidence>
<dbReference type="EMBL" id="JACHFE010000008">
    <property type="protein sequence ID" value="MBB5322339.1"/>
    <property type="molecule type" value="Genomic_DNA"/>
</dbReference>
<gene>
    <name evidence="1" type="ORF">HNR38_002840</name>
</gene>
<protein>
    <submittedName>
        <fullName evidence="1">Uncharacterized protein</fullName>
    </submittedName>
</protein>
<sequence length="133" mass="14937">MITLSDGTETIELPEDLNWSDRHWSPVAQAFTRSVTGKPIIQEAASQQGRPITLEPPTGGGWMLASNEPQITDWHDTPGQKLTLDYHGEIHAVQFRHHDGQGYESTPVRYVIQPAQDPSHQVIPTFRFITVEP</sequence>
<dbReference type="AlphaFoldDB" id="A0A840UB28"/>
<comment type="caution">
    <text evidence="1">The sequence shown here is derived from an EMBL/GenBank/DDBJ whole genome shotgun (WGS) entry which is preliminary data.</text>
</comment>
<reference evidence="1 2" key="1">
    <citation type="submission" date="2020-08" db="EMBL/GenBank/DDBJ databases">
        <title>Genomic Encyclopedia of Type Strains, Phase IV (KMG-IV): sequencing the most valuable type-strain genomes for metagenomic binning, comparative biology and taxonomic classification.</title>
        <authorList>
            <person name="Goeker M."/>
        </authorList>
    </citation>
    <scope>NUCLEOTIDE SEQUENCE [LARGE SCALE GENOMIC DNA]</scope>
    <source>
        <strain evidence="1 2">DSM 22359</strain>
    </source>
</reference>
<name>A0A840UB28_9GAMM</name>
<organism evidence="1 2">
    <name type="scientific">Marinobacter oulmenensis</name>
    <dbReference type="NCBI Taxonomy" id="643747"/>
    <lineage>
        <taxon>Bacteria</taxon>
        <taxon>Pseudomonadati</taxon>
        <taxon>Pseudomonadota</taxon>
        <taxon>Gammaproteobacteria</taxon>
        <taxon>Pseudomonadales</taxon>
        <taxon>Marinobacteraceae</taxon>
        <taxon>Marinobacter</taxon>
    </lineage>
</organism>